<dbReference type="Proteomes" id="UP000476820">
    <property type="component" value="Unassembled WGS sequence"/>
</dbReference>
<evidence type="ECO:0000313" key="7">
    <source>
        <dbReference type="Proteomes" id="UP000476820"/>
    </source>
</evidence>
<reference evidence="2 5" key="1">
    <citation type="submission" date="2019-02" db="EMBL/GenBank/DDBJ databases">
        <title>Genome sequencing of Clostridium botulinum clinical isolates.</title>
        <authorList>
            <person name="Brunt J."/>
            <person name="Van Vliet A.H.M."/>
            <person name="Stringer S.C."/>
            <person name="Grant K.A."/>
            <person name="Carter A.C."/>
            <person name="Peck M.W."/>
        </authorList>
    </citation>
    <scope>NUCLEOTIDE SEQUENCE [LARGE SCALE GENOMIC DNA]</scope>
    <source>
        <strain evidence="2 5">H113700579</strain>
    </source>
</reference>
<dbReference type="EMBL" id="SWVK01000001">
    <property type="protein sequence ID" value="NFN33586.1"/>
    <property type="molecule type" value="Genomic_DNA"/>
</dbReference>
<dbReference type="AlphaFoldDB" id="A0A0C2S0Q3"/>
<keyword evidence="1" id="KW-0472">Membrane</keyword>
<protein>
    <submittedName>
        <fullName evidence="2">Uncharacterized protein</fullName>
    </submittedName>
</protein>
<evidence type="ECO:0000313" key="2">
    <source>
        <dbReference type="EMBL" id="NFA41077.1"/>
    </source>
</evidence>
<dbReference type="EMBL" id="SGKU01000001">
    <property type="protein sequence ID" value="NFA41077.1"/>
    <property type="molecule type" value="Genomic_DNA"/>
</dbReference>
<dbReference type="Proteomes" id="UP000472355">
    <property type="component" value="Unassembled WGS sequence"/>
</dbReference>
<keyword evidence="1" id="KW-1133">Transmembrane helix</keyword>
<evidence type="ECO:0000256" key="1">
    <source>
        <dbReference type="SAM" id="Phobius"/>
    </source>
</evidence>
<feature type="transmembrane region" description="Helical" evidence="1">
    <location>
        <begin position="6"/>
        <end position="25"/>
    </location>
</feature>
<name>A0A0C2S0Q3_CLOBO</name>
<comment type="caution">
    <text evidence="2">The sequence shown here is derived from an EMBL/GenBank/DDBJ whole genome shotgun (WGS) entry which is preliminary data.</text>
</comment>
<evidence type="ECO:0000313" key="3">
    <source>
        <dbReference type="EMBL" id="NFF86799.1"/>
    </source>
</evidence>
<proteinExistence type="predicted"/>
<evidence type="ECO:0000313" key="4">
    <source>
        <dbReference type="EMBL" id="NFN33586.1"/>
    </source>
</evidence>
<dbReference type="Proteomes" id="UP000473681">
    <property type="component" value="Unassembled WGS sequence"/>
</dbReference>
<gene>
    <name evidence="2" type="ORF">EXM65_00470</name>
    <name evidence="3" type="ORF">FC774_02610</name>
    <name evidence="4" type="ORF">FDB51_00275</name>
</gene>
<evidence type="ECO:0000313" key="5">
    <source>
        <dbReference type="Proteomes" id="UP000472355"/>
    </source>
</evidence>
<feature type="transmembrane region" description="Helical" evidence="1">
    <location>
        <begin position="37"/>
        <end position="57"/>
    </location>
</feature>
<keyword evidence="1" id="KW-0812">Transmembrane</keyword>
<evidence type="ECO:0000313" key="6">
    <source>
        <dbReference type="Proteomes" id="UP000473681"/>
    </source>
</evidence>
<dbReference type="RefSeq" id="WP_012451938.1">
    <property type="nucleotide sequence ID" value="NZ_CP010520.1"/>
</dbReference>
<reference evidence="6 7" key="2">
    <citation type="submission" date="2019-04" db="EMBL/GenBank/DDBJ databases">
        <title>Genome sequencing of Clostridium botulinum Groups I-IV and Clostridium butyricum.</title>
        <authorList>
            <person name="Brunt J."/>
            <person name="Van Vliet A.H.M."/>
            <person name="Stringer S.C."/>
            <person name="Carter A.T."/>
            <person name="Peck M.W."/>
        </authorList>
    </citation>
    <scope>NUCLEOTIDE SEQUENCE [LARGE SCALE GENOMIC DNA]</scope>
    <source>
        <strain evidence="3 7">1605</strain>
        <strain evidence="4 6">CB-K-33E</strain>
    </source>
</reference>
<organism evidence="2 5">
    <name type="scientific">Clostridium botulinum</name>
    <dbReference type="NCBI Taxonomy" id="1491"/>
    <lineage>
        <taxon>Bacteria</taxon>
        <taxon>Bacillati</taxon>
        <taxon>Bacillota</taxon>
        <taxon>Clostridia</taxon>
        <taxon>Eubacteriales</taxon>
        <taxon>Clostridiaceae</taxon>
        <taxon>Clostridium</taxon>
    </lineage>
</organism>
<dbReference type="EMBL" id="SWOV01000004">
    <property type="protein sequence ID" value="NFF86799.1"/>
    <property type="molecule type" value="Genomic_DNA"/>
</dbReference>
<feature type="transmembrane region" description="Helical" evidence="1">
    <location>
        <begin position="69"/>
        <end position="87"/>
    </location>
</feature>
<sequence length="93" mass="11055">MNLVLLFLITAIIAWKSIYTVKLIVKFTIEKNNKEKYINIVLFNVYIIYFYFLYKVATNSLESPVEGPLWLILTFIFLIFGNLCYDFKNGKKR</sequence>
<dbReference type="OrthoDB" id="1921275at2"/>
<accession>A0A0C2S0Q3</accession>